<dbReference type="InterPro" id="IPR001387">
    <property type="entry name" value="Cro/C1-type_HTH"/>
</dbReference>
<feature type="domain" description="HTH cro/C1-type" evidence="2">
    <location>
        <begin position="41"/>
        <end position="95"/>
    </location>
</feature>
<dbReference type="SMART" id="SM00530">
    <property type="entry name" value="HTH_XRE"/>
    <property type="match status" value="1"/>
</dbReference>
<dbReference type="PANTHER" id="PTHR46558:SF11">
    <property type="entry name" value="HTH-TYPE TRANSCRIPTIONAL REGULATOR XRE"/>
    <property type="match status" value="1"/>
</dbReference>
<accession>A0A328UFS0</accession>
<dbReference type="EMBL" id="QLYR01000001">
    <property type="protein sequence ID" value="RAQ30456.1"/>
    <property type="molecule type" value="Genomic_DNA"/>
</dbReference>
<evidence type="ECO:0000256" key="1">
    <source>
        <dbReference type="ARBA" id="ARBA00023125"/>
    </source>
</evidence>
<evidence type="ECO:0000313" key="4">
    <source>
        <dbReference type="Proteomes" id="UP000249377"/>
    </source>
</evidence>
<keyword evidence="3" id="KW-0378">Hydrolase</keyword>
<comment type="caution">
    <text evidence="3">The sequence shown here is derived from an EMBL/GenBank/DDBJ whole genome shotgun (WGS) entry which is preliminary data.</text>
</comment>
<dbReference type="InterPro" id="IPR005502">
    <property type="entry name" value="Ribosyl_crysJ1"/>
</dbReference>
<dbReference type="Pfam" id="PF01381">
    <property type="entry name" value="HTH_3"/>
    <property type="match status" value="1"/>
</dbReference>
<organism evidence="3 4">
    <name type="scientific">Hydrogeniiclostridium mannosilyticum</name>
    <dbReference type="NCBI Taxonomy" id="2764322"/>
    <lineage>
        <taxon>Bacteria</taxon>
        <taxon>Bacillati</taxon>
        <taxon>Bacillota</taxon>
        <taxon>Clostridia</taxon>
        <taxon>Eubacteriales</taxon>
        <taxon>Acutalibacteraceae</taxon>
        <taxon>Hydrogeniiclostridium</taxon>
    </lineage>
</organism>
<dbReference type="GO" id="GO:0003677">
    <property type="term" value="F:DNA binding"/>
    <property type="evidence" value="ECO:0007669"/>
    <property type="project" value="UniProtKB-KW"/>
</dbReference>
<dbReference type="AlphaFoldDB" id="A0A328UFS0"/>
<dbReference type="InterPro" id="IPR036705">
    <property type="entry name" value="Ribosyl_crysJ1_sf"/>
</dbReference>
<keyword evidence="1" id="KW-0238">DNA-binding</keyword>
<reference evidence="3 4" key="1">
    <citation type="submission" date="2018-06" db="EMBL/GenBank/DDBJ databases">
        <title>Noncontiguous genome sequence of Ruminococcaceae bacterium ASD2818.</title>
        <authorList>
            <person name="Chaplin A.V."/>
            <person name="Sokolova S.R."/>
            <person name="Kochetkova T.O."/>
            <person name="Goltsov A.Y."/>
            <person name="Trofimov D.Y."/>
            <person name="Efimov B.A."/>
        </authorList>
    </citation>
    <scope>NUCLEOTIDE SEQUENCE [LARGE SCALE GENOMIC DNA]</scope>
    <source>
        <strain evidence="3 4">ASD2818</strain>
    </source>
</reference>
<dbReference type="Pfam" id="PF03747">
    <property type="entry name" value="ADP_ribosyl_GH"/>
    <property type="match status" value="1"/>
</dbReference>
<dbReference type="SUPFAM" id="SSF101478">
    <property type="entry name" value="ADP-ribosylglycohydrolase"/>
    <property type="match status" value="1"/>
</dbReference>
<sequence length="578" mass="64221">MFHFPQPLGAKNAKPMRLPSTAQCPILIDKGVVVMGISESILKLRESYCLSQEKLAELIGVSRQTVQKWESGASLPEIDRLIKISNCFGLSLDALIKHNGRRVTEELASHNKIFPNYGSLPAWEAYSSGLTVEYRQSYEEGLDVGSLEGLFQETARLPCSAEKEEIADILFRLAVNAPVRSDYPYTEPSDLEQIKLLRDGYETGQKSVALNPQQLQSKVQGAWMGRICGCLLGKPIEGIRTNELHSLLKASGNFPMRRYILSTDITAEMLQQFNFPLSGRCYADIVERAPVDDDTNYTVLAQAIIERSGLHFTPQDVANAWLDLQGKNAYCTAERVAYCNLIRGYTPPASAKYKNPYREWIGAQIRGDYYGYIHPGRPESAAEMAWRDASISHIKNGIYGEMFVAAMLAQAAVSTDLEDILRTGVSQIPSTSRLYRAVYSVLEGFHAGIPEKVCFDHIHRIYDEHSPHDWCHTLSNAMIVASALLYGSGDFGKSICLAVQTGFDTDCNGATVGSVLGMRNGIEQIGYEWTVPVHHQLETSIFGVGTVELSILVDKTLEHIRQAAEANILETKRQKKTE</sequence>
<dbReference type="PANTHER" id="PTHR46558">
    <property type="entry name" value="TRACRIPTIONAL REGULATORY PROTEIN-RELATED-RELATED"/>
    <property type="match status" value="1"/>
</dbReference>
<dbReference type="Gene3D" id="1.10.260.40">
    <property type="entry name" value="lambda repressor-like DNA-binding domains"/>
    <property type="match status" value="1"/>
</dbReference>
<dbReference type="Gene3D" id="1.10.4080.10">
    <property type="entry name" value="ADP-ribosylation/Crystallin J1"/>
    <property type="match status" value="1"/>
</dbReference>
<dbReference type="GO" id="GO:0016787">
    <property type="term" value="F:hydrolase activity"/>
    <property type="evidence" value="ECO:0007669"/>
    <property type="project" value="UniProtKB-KW"/>
</dbReference>
<keyword evidence="4" id="KW-1185">Reference proteome</keyword>
<proteinExistence type="predicted"/>
<evidence type="ECO:0000259" key="2">
    <source>
        <dbReference type="PROSITE" id="PS50943"/>
    </source>
</evidence>
<protein>
    <submittedName>
        <fullName evidence="3">ADP-ribosylglycohydrolase family protein</fullName>
    </submittedName>
</protein>
<dbReference type="Proteomes" id="UP000249377">
    <property type="component" value="Unassembled WGS sequence"/>
</dbReference>
<evidence type="ECO:0000313" key="3">
    <source>
        <dbReference type="EMBL" id="RAQ30456.1"/>
    </source>
</evidence>
<dbReference type="SUPFAM" id="SSF47413">
    <property type="entry name" value="lambda repressor-like DNA-binding domains"/>
    <property type="match status" value="1"/>
</dbReference>
<gene>
    <name evidence="3" type="ORF">DPQ25_02850</name>
</gene>
<name>A0A328UFS0_9FIRM</name>
<dbReference type="CDD" id="cd00093">
    <property type="entry name" value="HTH_XRE"/>
    <property type="match status" value="1"/>
</dbReference>
<dbReference type="PROSITE" id="PS50943">
    <property type="entry name" value="HTH_CROC1"/>
    <property type="match status" value="1"/>
</dbReference>
<dbReference type="InterPro" id="IPR010982">
    <property type="entry name" value="Lambda_DNA-bd_dom_sf"/>
</dbReference>